<dbReference type="Proteomes" id="UP001302349">
    <property type="component" value="Chromosome"/>
</dbReference>
<accession>A0ABZ0IRU9</accession>
<dbReference type="RefSeq" id="WP_317489034.1">
    <property type="nucleotide sequence ID" value="NZ_CP136051.1"/>
</dbReference>
<gene>
    <name evidence="2" type="ORF">RT717_24850</name>
</gene>
<proteinExistence type="predicted"/>
<sequence>MPRRVMNERKVSVAMATFNGGAFLAEQINSIVNQSLPPSEIVVCDDLSQDNSAEILKSYESSGYLRYLPNELRLGIIENFKKAVSLTDAQNYIAFSDQDDIWMPHKLETLLHRMSEIDDGITPALIYSDLAVIDRKGKVIRESFWNELGQDTYVHSFETLLYGNFVTGCSMLINPPMRKLFLEMPSNAPMHDYWIALIGYSFGIVSRIDLPLVKYRKHESNAAFSASHRKKTAFKRRLQNLKFLVTGDQDYLKSETAIASLFLEKFKPVLSEKHRTMLLRLSQLRNRSFLKKKVSFHLALRGRWRKEK</sequence>
<dbReference type="Pfam" id="PF00535">
    <property type="entry name" value="Glycos_transf_2"/>
    <property type="match status" value="1"/>
</dbReference>
<dbReference type="CDD" id="cd04196">
    <property type="entry name" value="GT_2_like_d"/>
    <property type="match status" value="1"/>
</dbReference>
<evidence type="ECO:0000259" key="1">
    <source>
        <dbReference type="Pfam" id="PF00535"/>
    </source>
</evidence>
<dbReference type="Gene3D" id="3.90.550.10">
    <property type="entry name" value="Spore Coat Polysaccharide Biosynthesis Protein SpsA, Chain A"/>
    <property type="match status" value="1"/>
</dbReference>
<dbReference type="EMBL" id="CP136051">
    <property type="protein sequence ID" value="WOK06307.1"/>
    <property type="molecule type" value="Genomic_DNA"/>
</dbReference>
<evidence type="ECO:0000313" key="2">
    <source>
        <dbReference type="EMBL" id="WOK06307.1"/>
    </source>
</evidence>
<reference evidence="2 3" key="1">
    <citation type="journal article" date="2023" name="Microbiol. Resour. Announc.">
        <title>Complete Genome Sequence of Imperialibacter roseus strain P4T.</title>
        <authorList>
            <person name="Tizabi D.R."/>
            <person name="Bachvaroff T."/>
            <person name="Hill R.T."/>
        </authorList>
    </citation>
    <scope>NUCLEOTIDE SEQUENCE [LARGE SCALE GENOMIC DNA]</scope>
    <source>
        <strain evidence="2 3">P4T</strain>
    </source>
</reference>
<dbReference type="SUPFAM" id="SSF53448">
    <property type="entry name" value="Nucleotide-diphospho-sugar transferases"/>
    <property type="match status" value="1"/>
</dbReference>
<dbReference type="PANTHER" id="PTHR22916">
    <property type="entry name" value="GLYCOSYLTRANSFERASE"/>
    <property type="match status" value="1"/>
</dbReference>
<dbReference type="InterPro" id="IPR001173">
    <property type="entry name" value="Glyco_trans_2-like"/>
</dbReference>
<protein>
    <submittedName>
        <fullName evidence="2">Glycosyltransferase family 2 protein</fullName>
    </submittedName>
</protein>
<keyword evidence="3" id="KW-1185">Reference proteome</keyword>
<evidence type="ECO:0000313" key="3">
    <source>
        <dbReference type="Proteomes" id="UP001302349"/>
    </source>
</evidence>
<organism evidence="2 3">
    <name type="scientific">Imperialibacter roseus</name>
    <dbReference type="NCBI Taxonomy" id="1324217"/>
    <lineage>
        <taxon>Bacteria</taxon>
        <taxon>Pseudomonadati</taxon>
        <taxon>Bacteroidota</taxon>
        <taxon>Cytophagia</taxon>
        <taxon>Cytophagales</taxon>
        <taxon>Flammeovirgaceae</taxon>
        <taxon>Imperialibacter</taxon>
    </lineage>
</organism>
<feature type="domain" description="Glycosyltransferase 2-like" evidence="1">
    <location>
        <begin position="12"/>
        <end position="171"/>
    </location>
</feature>
<name>A0ABZ0IRU9_9BACT</name>
<dbReference type="InterPro" id="IPR029044">
    <property type="entry name" value="Nucleotide-diphossugar_trans"/>
</dbReference>
<dbReference type="PANTHER" id="PTHR22916:SF3">
    <property type="entry name" value="UDP-GLCNAC:BETAGAL BETA-1,3-N-ACETYLGLUCOSAMINYLTRANSFERASE-LIKE PROTEIN 1"/>
    <property type="match status" value="1"/>
</dbReference>